<dbReference type="Proteomes" id="UP000563094">
    <property type="component" value="Unassembled WGS sequence"/>
</dbReference>
<proteinExistence type="predicted"/>
<organism evidence="1 2">
    <name type="scientific">Rufibacter quisquiliarum</name>
    <dbReference type="NCBI Taxonomy" id="1549639"/>
    <lineage>
        <taxon>Bacteria</taxon>
        <taxon>Pseudomonadati</taxon>
        <taxon>Bacteroidota</taxon>
        <taxon>Cytophagia</taxon>
        <taxon>Cytophagales</taxon>
        <taxon>Hymenobacteraceae</taxon>
        <taxon>Rufibacter</taxon>
    </lineage>
</organism>
<protein>
    <submittedName>
        <fullName evidence="1">Uncharacterized protein</fullName>
    </submittedName>
</protein>
<gene>
    <name evidence="1" type="ORF">FHS90_004630</name>
</gene>
<name>A0A839GSP4_9BACT</name>
<sequence>MCYSVYIGTTEKQEVGKFVPNETDIYFEELSEEKEKGIRPKFKNPFLYYVGSDTNCSCGLVFDSEEFDNPEEQDNKKSPTRLLEFINKRTEKEDLELYCCWDGQWDDPIKDRIELDIRTISLDKNYFGPVLNQFIVFKRKN</sequence>
<keyword evidence="2" id="KW-1185">Reference proteome</keyword>
<dbReference type="AlphaFoldDB" id="A0A839GSP4"/>
<accession>A0A839GSP4</accession>
<dbReference type="RefSeq" id="WP_182514607.1">
    <property type="nucleotide sequence ID" value="NZ_JACJIQ010000036.1"/>
</dbReference>
<comment type="caution">
    <text evidence="1">The sequence shown here is derived from an EMBL/GenBank/DDBJ whole genome shotgun (WGS) entry which is preliminary data.</text>
</comment>
<dbReference type="EMBL" id="JACJIQ010000036">
    <property type="protein sequence ID" value="MBA9079889.1"/>
    <property type="molecule type" value="Genomic_DNA"/>
</dbReference>
<evidence type="ECO:0000313" key="1">
    <source>
        <dbReference type="EMBL" id="MBA9079889.1"/>
    </source>
</evidence>
<reference evidence="1 2" key="1">
    <citation type="submission" date="2020-08" db="EMBL/GenBank/DDBJ databases">
        <title>Genomic Encyclopedia of Type Strains, Phase IV (KMG-IV): sequencing the most valuable type-strain genomes for metagenomic binning, comparative biology and taxonomic classification.</title>
        <authorList>
            <person name="Goeker M."/>
        </authorList>
    </citation>
    <scope>NUCLEOTIDE SEQUENCE [LARGE SCALE GENOMIC DNA]</scope>
    <source>
        <strain evidence="1 2">DSM 29854</strain>
    </source>
</reference>
<evidence type="ECO:0000313" key="2">
    <source>
        <dbReference type="Proteomes" id="UP000563094"/>
    </source>
</evidence>